<accession>A0A4R5MJB8</accession>
<keyword evidence="2" id="KW-1185">Reference proteome</keyword>
<dbReference type="RefSeq" id="WP_133262902.1">
    <property type="nucleotide sequence ID" value="NZ_SJCY01000008.1"/>
</dbReference>
<dbReference type="AlphaFoldDB" id="A0A4R5MJB8"/>
<dbReference type="Proteomes" id="UP000295668">
    <property type="component" value="Unassembled WGS sequence"/>
</dbReference>
<comment type="caution">
    <text evidence="1">The sequence shown here is derived from an EMBL/GenBank/DDBJ whole genome shotgun (WGS) entry which is preliminary data.</text>
</comment>
<organism evidence="1 2">
    <name type="scientific">Pedobacter changchengzhani</name>
    <dbReference type="NCBI Taxonomy" id="2529274"/>
    <lineage>
        <taxon>Bacteria</taxon>
        <taxon>Pseudomonadati</taxon>
        <taxon>Bacteroidota</taxon>
        <taxon>Sphingobacteriia</taxon>
        <taxon>Sphingobacteriales</taxon>
        <taxon>Sphingobacteriaceae</taxon>
        <taxon>Pedobacter</taxon>
    </lineage>
</organism>
<sequence length="119" mass="14241">MKKIYFRYREHPGGFLRNTDITELPNIDNDLEDFLVWFLKNYQSDDRVTQLDDLYKLLDDEFTNENDKADFTESLGALSDREIVELIKIKEKELKDEAFQNFYSLILNDKIIITEHVEN</sequence>
<dbReference type="EMBL" id="SJCY01000008">
    <property type="protein sequence ID" value="TDG35680.1"/>
    <property type="molecule type" value="Genomic_DNA"/>
</dbReference>
<protein>
    <submittedName>
        <fullName evidence="1">Uncharacterized protein</fullName>
    </submittedName>
</protein>
<dbReference type="OrthoDB" id="1452975at2"/>
<evidence type="ECO:0000313" key="2">
    <source>
        <dbReference type="Proteomes" id="UP000295668"/>
    </source>
</evidence>
<gene>
    <name evidence="1" type="ORF">EZJ43_11700</name>
</gene>
<proteinExistence type="predicted"/>
<reference evidence="1 2" key="1">
    <citation type="submission" date="2019-02" db="EMBL/GenBank/DDBJ databases">
        <title>Pedobacter sp. nov., a novel speices isolated from soil of pinguins habitat in Antarcitica.</title>
        <authorList>
            <person name="He R.-H."/>
        </authorList>
    </citation>
    <scope>NUCLEOTIDE SEQUENCE [LARGE SCALE GENOMIC DNA]</scope>
    <source>
        <strain evidence="1 2">E01020</strain>
    </source>
</reference>
<name>A0A4R5MJB8_9SPHI</name>
<evidence type="ECO:0000313" key="1">
    <source>
        <dbReference type="EMBL" id="TDG35680.1"/>
    </source>
</evidence>